<dbReference type="PANTHER" id="PTHR43394">
    <property type="entry name" value="ATP-DEPENDENT PERMEASE MDL1, MITOCHONDRIAL"/>
    <property type="match status" value="1"/>
</dbReference>
<dbReference type="PANTHER" id="PTHR43394:SF1">
    <property type="entry name" value="ATP-BINDING CASSETTE SUB-FAMILY B MEMBER 10, MITOCHONDRIAL"/>
    <property type="match status" value="1"/>
</dbReference>
<evidence type="ECO:0000256" key="9">
    <source>
        <dbReference type="ARBA" id="ARBA00023136"/>
    </source>
</evidence>
<dbReference type="GO" id="GO:0005524">
    <property type="term" value="F:ATP binding"/>
    <property type="evidence" value="ECO:0007669"/>
    <property type="project" value="UniProtKB-KW"/>
</dbReference>
<evidence type="ECO:0000256" key="5">
    <source>
        <dbReference type="ARBA" id="ARBA00022840"/>
    </source>
</evidence>
<dbReference type="Proteomes" id="UP000549394">
    <property type="component" value="Unassembled WGS sequence"/>
</dbReference>
<dbReference type="OrthoDB" id="6500128at2759"/>
<evidence type="ECO:0000313" key="14">
    <source>
        <dbReference type="Proteomes" id="UP000549394"/>
    </source>
</evidence>
<dbReference type="Pfam" id="PF00664">
    <property type="entry name" value="ABC_membrane"/>
    <property type="match status" value="1"/>
</dbReference>
<dbReference type="PROSITE" id="PS50893">
    <property type="entry name" value="ABC_TRANSPORTER_2"/>
    <property type="match status" value="1"/>
</dbReference>
<feature type="transmembrane region" description="Helical" evidence="10">
    <location>
        <begin position="201"/>
        <end position="218"/>
    </location>
</feature>
<feature type="transmembrane region" description="Helical" evidence="10">
    <location>
        <begin position="345"/>
        <end position="363"/>
    </location>
</feature>
<dbReference type="InterPro" id="IPR039421">
    <property type="entry name" value="Type_1_exporter"/>
</dbReference>
<dbReference type="CDD" id="cd18573">
    <property type="entry name" value="ABC_6TM_ABCB10_like"/>
    <property type="match status" value="1"/>
</dbReference>
<evidence type="ECO:0000256" key="2">
    <source>
        <dbReference type="ARBA" id="ARBA00022692"/>
    </source>
</evidence>
<dbReference type="GO" id="GO:0016887">
    <property type="term" value="F:ATP hydrolysis activity"/>
    <property type="evidence" value="ECO:0007669"/>
    <property type="project" value="InterPro"/>
</dbReference>
<sequence>MHYALYLQNMTRLGSTFRLFKGSFMNKSSLKLGQSIRRLSSEETKKALKPNGTKKNAQLSKSDLSRLFSLAKPERARLISAIGLLFISSGVTLAVPYGIGRVLDIIYTTQTEEERQKRLNEFCGLLLGIFIIGAVGNIGRFYLMQSSAQRIAKRFRERIYSAIVNQKMEFFDKRKTGELINRLSADTQLVSYSVTMNISDGLRSLCSIVGGVGMMLWTSAQLSLVGLSIVPAVAIGSIMYGRFLKKMTKKVQDALAESTHVAEERLSNMITVKSFAKESDEVVRYSDKLQQVLKLQLKETSMSAAFWGFTGLSGNVIVLSVFYYGGIMMSTSSLTMGDLSSFLLYAAYVGVALGGLSSFYSELMRGTGASQRLFQLLDSKGEKETETKSSRPVLLGDLKFENVTFHYSSRPDANVLNNMNLVLRAGISTALVGPSGCGKSSIVALLLKLYTPESGLINLNGHNLSDMDTDYLRENISYVPQEPTLFSMSVEENIKYGKPNATEEEVKEALENACALNFVNAFPDGLQTLVGERGAQLSGGQKQRIALARALIKKPDILILDEATSALDTHSEQRVHDNLRKIMKNKTVITIAHRLSTIKQADNIVVLEKGKVAEEGSFHELIRSNGLFKDLTQRQMNRETHTNYED</sequence>
<dbReference type="GO" id="GO:0090374">
    <property type="term" value="P:oligopeptide export from mitochondrion"/>
    <property type="evidence" value="ECO:0007669"/>
    <property type="project" value="TreeGrafter"/>
</dbReference>
<keyword evidence="7 10" id="KW-1133">Transmembrane helix</keyword>
<comment type="caution">
    <text evidence="13">The sequence shown here is derived from an EMBL/GenBank/DDBJ whole genome shotgun (WGS) entry which is preliminary data.</text>
</comment>
<dbReference type="FunFam" id="3.40.50.300:FF:000218">
    <property type="entry name" value="Multidrug ABC transporter ATP-binding protein"/>
    <property type="match status" value="1"/>
</dbReference>
<evidence type="ECO:0000259" key="12">
    <source>
        <dbReference type="PROSITE" id="PS50929"/>
    </source>
</evidence>
<organism evidence="13 14">
    <name type="scientific">Dimorphilus gyrociliatus</name>
    <dbReference type="NCBI Taxonomy" id="2664684"/>
    <lineage>
        <taxon>Eukaryota</taxon>
        <taxon>Metazoa</taxon>
        <taxon>Spiralia</taxon>
        <taxon>Lophotrochozoa</taxon>
        <taxon>Annelida</taxon>
        <taxon>Polychaeta</taxon>
        <taxon>Polychaeta incertae sedis</taxon>
        <taxon>Dinophilidae</taxon>
        <taxon>Dimorphilus</taxon>
    </lineage>
</organism>
<keyword evidence="6" id="KW-0809">Transit peptide</keyword>
<feature type="domain" description="ABC transporter" evidence="11">
    <location>
        <begin position="398"/>
        <end position="634"/>
    </location>
</feature>
<dbReference type="InterPro" id="IPR003439">
    <property type="entry name" value="ABC_transporter-like_ATP-bd"/>
</dbReference>
<feature type="transmembrane region" description="Helical" evidence="10">
    <location>
        <begin position="304"/>
        <end position="325"/>
    </location>
</feature>
<dbReference type="PIRSF" id="PIRSF002773">
    <property type="entry name" value="ABC_prm/ATPase_B"/>
    <property type="match status" value="1"/>
</dbReference>
<keyword evidence="2 10" id="KW-0812">Transmembrane</keyword>
<feature type="transmembrane region" description="Helical" evidence="10">
    <location>
        <begin position="119"/>
        <end position="143"/>
    </location>
</feature>
<keyword evidence="9 10" id="KW-0472">Membrane</keyword>
<dbReference type="InterPro" id="IPR017871">
    <property type="entry name" value="ABC_transporter-like_CS"/>
</dbReference>
<dbReference type="Gene3D" id="1.20.1560.10">
    <property type="entry name" value="ABC transporter type 1, transmembrane domain"/>
    <property type="match status" value="1"/>
</dbReference>
<dbReference type="Pfam" id="PF00005">
    <property type="entry name" value="ABC_tran"/>
    <property type="match status" value="1"/>
</dbReference>
<keyword evidence="14" id="KW-1185">Reference proteome</keyword>
<accession>A0A7I8VZF8</accession>
<dbReference type="EMBL" id="CAJFCJ010000014">
    <property type="protein sequence ID" value="CAD5121263.1"/>
    <property type="molecule type" value="Genomic_DNA"/>
</dbReference>
<keyword evidence="5" id="KW-0067">ATP-binding</keyword>
<dbReference type="InterPro" id="IPR036640">
    <property type="entry name" value="ABC1_TM_sf"/>
</dbReference>
<dbReference type="SMART" id="SM00382">
    <property type="entry name" value="AAA"/>
    <property type="match status" value="1"/>
</dbReference>
<feature type="transmembrane region" description="Helical" evidence="10">
    <location>
        <begin position="224"/>
        <end position="243"/>
    </location>
</feature>
<dbReference type="PROSITE" id="PS00211">
    <property type="entry name" value="ABC_TRANSPORTER_1"/>
    <property type="match status" value="1"/>
</dbReference>
<evidence type="ECO:0000256" key="1">
    <source>
        <dbReference type="ARBA" id="ARBA00004141"/>
    </source>
</evidence>
<dbReference type="SUPFAM" id="SSF90123">
    <property type="entry name" value="ABC transporter transmembrane region"/>
    <property type="match status" value="1"/>
</dbReference>
<dbReference type="Gene3D" id="3.40.50.300">
    <property type="entry name" value="P-loop containing nucleotide triphosphate hydrolases"/>
    <property type="match status" value="1"/>
</dbReference>
<evidence type="ECO:0000256" key="10">
    <source>
        <dbReference type="SAM" id="Phobius"/>
    </source>
</evidence>
<evidence type="ECO:0000259" key="11">
    <source>
        <dbReference type="PROSITE" id="PS50893"/>
    </source>
</evidence>
<comment type="subcellular location">
    <subcellularLocation>
        <location evidence="1">Membrane</location>
        <topology evidence="1">Multi-pass membrane protein</topology>
    </subcellularLocation>
</comment>
<name>A0A7I8VZF8_9ANNE</name>
<protein>
    <submittedName>
        <fullName evidence="13">DgyrCDS9794</fullName>
    </submittedName>
</protein>
<dbReference type="GO" id="GO:0015421">
    <property type="term" value="F:ABC-type oligopeptide transporter activity"/>
    <property type="evidence" value="ECO:0007669"/>
    <property type="project" value="TreeGrafter"/>
</dbReference>
<evidence type="ECO:0000313" key="13">
    <source>
        <dbReference type="EMBL" id="CAD5121263.1"/>
    </source>
</evidence>
<evidence type="ECO:0000256" key="6">
    <source>
        <dbReference type="ARBA" id="ARBA00022946"/>
    </source>
</evidence>
<feature type="domain" description="ABC transmembrane type-1" evidence="12">
    <location>
        <begin position="81"/>
        <end position="365"/>
    </location>
</feature>
<proteinExistence type="predicted"/>
<evidence type="ECO:0000256" key="3">
    <source>
        <dbReference type="ARBA" id="ARBA00022741"/>
    </source>
</evidence>
<dbReference type="AlphaFoldDB" id="A0A7I8VZF8"/>
<dbReference type="GO" id="GO:0005743">
    <property type="term" value="C:mitochondrial inner membrane"/>
    <property type="evidence" value="ECO:0007669"/>
    <property type="project" value="TreeGrafter"/>
</dbReference>
<dbReference type="InterPro" id="IPR011527">
    <property type="entry name" value="ABC1_TM_dom"/>
</dbReference>
<keyword evidence="8" id="KW-0496">Mitochondrion</keyword>
<evidence type="ECO:0000256" key="4">
    <source>
        <dbReference type="ARBA" id="ARBA00022792"/>
    </source>
</evidence>
<dbReference type="PROSITE" id="PS50929">
    <property type="entry name" value="ABC_TM1F"/>
    <property type="match status" value="1"/>
</dbReference>
<dbReference type="SUPFAM" id="SSF52540">
    <property type="entry name" value="P-loop containing nucleoside triphosphate hydrolases"/>
    <property type="match status" value="1"/>
</dbReference>
<evidence type="ECO:0000256" key="8">
    <source>
        <dbReference type="ARBA" id="ARBA00023128"/>
    </source>
</evidence>
<dbReference type="InterPro" id="IPR003593">
    <property type="entry name" value="AAA+_ATPase"/>
</dbReference>
<reference evidence="13 14" key="1">
    <citation type="submission" date="2020-08" db="EMBL/GenBank/DDBJ databases">
        <authorList>
            <person name="Hejnol A."/>
        </authorList>
    </citation>
    <scope>NUCLEOTIDE SEQUENCE [LARGE SCALE GENOMIC DNA]</scope>
</reference>
<keyword evidence="3" id="KW-0547">Nucleotide-binding</keyword>
<evidence type="ECO:0000256" key="7">
    <source>
        <dbReference type="ARBA" id="ARBA00022989"/>
    </source>
</evidence>
<gene>
    <name evidence="13" type="ORF">DGYR_LOCUS9245</name>
</gene>
<dbReference type="FunFam" id="1.20.1560.10:FF:000048">
    <property type="entry name" value="ATP-binding cassette sub-family B member 10, mitochondrial"/>
    <property type="match status" value="1"/>
</dbReference>
<keyword evidence="4" id="KW-0999">Mitochondrion inner membrane</keyword>
<feature type="transmembrane region" description="Helical" evidence="10">
    <location>
        <begin position="78"/>
        <end position="99"/>
    </location>
</feature>
<dbReference type="InterPro" id="IPR027417">
    <property type="entry name" value="P-loop_NTPase"/>
</dbReference>